<accession>A0A6G1PDR9</accession>
<protein>
    <submittedName>
        <fullName evidence="1">Uncharacterized protein</fullName>
    </submittedName>
</protein>
<dbReference type="EMBL" id="CM015715">
    <property type="protein sequence ID" value="KAF3688274.1"/>
    <property type="molecule type" value="Genomic_DNA"/>
</dbReference>
<proteinExistence type="predicted"/>
<reference evidence="2" key="2">
    <citation type="submission" date="2019-02" db="EMBL/GenBank/DDBJ databases">
        <title>Opniocepnalus argus Var Kimnra genome.</title>
        <authorList>
            <person name="Zhou C."/>
            <person name="Xiao S."/>
        </authorList>
    </citation>
    <scope>NUCLEOTIDE SEQUENCE [LARGE SCALE GENOMIC DNA]</scope>
</reference>
<reference evidence="1 2" key="1">
    <citation type="submission" date="2019-02" db="EMBL/GenBank/DDBJ databases">
        <title>Opniocepnalus argus genome.</title>
        <authorList>
            <person name="Zhou C."/>
            <person name="Xiao S."/>
        </authorList>
    </citation>
    <scope>NUCLEOTIDE SEQUENCE [LARGE SCALE GENOMIC DNA]</scope>
    <source>
        <strain evidence="1">OARG1902GOOAL</strain>
        <tissue evidence="1">Muscle</tissue>
    </source>
</reference>
<sequence length="75" mass="8428">MDVLNRSNPNLPMLRLAFSMAAGAKHGLLTVYYRSRTTLGQNRGQTQAIVEQKQDQTRETGNKVTSFTAAYSKMY</sequence>
<organism evidence="1 2">
    <name type="scientific">Channa argus</name>
    <name type="common">Northern snakehead</name>
    <name type="synonym">Ophicephalus argus</name>
    <dbReference type="NCBI Taxonomy" id="215402"/>
    <lineage>
        <taxon>Eukaryota</taxon>
        <taxon>Metazoa</taxon>
        <taxon>Chordata</taxon>
        <taxon>Craniata</taxon>
        <taxon>Vertebrata</taxon>
        <taxon>Euteleostomi</taxon>
        <taxon>Actinopterygii</taxon>
        <taxon>Neopterygii</taxon>
        <taxon>Teleostei</taxon>
        <taxon>Neoteleostei</taxon>
        <taxon>Acanthomorphata</taxon>
        <taxon>Anabantaria</taxon>
        <taxon>Anabantiformes</taxon>
        <taxon>Channoidei</taxon>
        <taxon>Channidae</taxon>
        <taxon>Channa</taxon>
    </lineage>
</organism>
<evidence type="ECO:0000313" key="2">
    <source>
        <dbReference type="Proteomes" id="UP000503349"/>
    </source>
</evidence>
<evidence type="ECO:0000313" key="1">
    <source>
        <dbReference type="EMBL" id="KAF3688274.1"/>
    </source>
</evidence>
<name>A0A6G1PDR9_CHAAH</name>
<dbReference type="Proteomes" id="UP000503349">
    <property type="component" value="Chromosome 4"/>
</dbReference>
<gene>
    <name evidence="1" type="ORF">EXN66_Car003946</name>
</gene>
<keyword evidence="2" id="KW-1185">Reference proteome</keyword>
<dbReference type="AlphaFoldDB" id="A0A6G1PDR9"/>